<gene>
    <name evidence="1" type="ORF">S06H3_10206</name>
</gene>
<proteinExistence type="predicted"/>
<accession>X1LU10</accession>
<dbReference type="EMBL" id="BARV01004683">
    <property type="protein sequence ID" value="GAI05895.1"/>
    <property type="molecule type" value="Genomic_DNA"/>
</dbReference>
<evidence type="ECO:0000313" key="1">
    <source>
        <dbReference type="EMBL" id="GAI05895.1"/>
    </source>
</evidence>
<dbReference type="AlphaFoldDB" id="X1LU10"/>
<comment type="caution">
    <text evidence="1">The sequence shown here is derived from an EMBL/GenBank/DDBJ whole genome shotgun (WGS) entry which is preliminary data.</text>
</comment>
<organism evidence="1">
    <name type="scientific">marine sediment metagenome</name>
    <dbReference type="NCBI Taxonomy" id="412755"/>
    <lineage>
        <taxon>unclassified sequences</taxon>
        <taxon>metagenomes</taxon>
        <taxon>ecological metagenomes</taxon>
    </lineage>
</organism>
<protein>
    <submittedName>
        <fullName evidence="1">Uncharacterized protein</fullName>
    </submittedName>
</protein>
<reference evidence="1" key="1">
    <citation type="journal article" date="2014" name="Front. Microbiol.">
        <title>High frequency of phylogenetically diverse reductive dehalogenase-homologous genes in deep subseafloor sedimentary metagenomes.</title>
        <authorList>
            <person name="Kawai M."/>
            <person name="Futagami T."/>
            <person name="Toyoda A."/>
            <person name="Takaki Y."/>
            <person name="Nishi S."/>
            <person name="Hori S."/>
            <person name="Arai W."/>
            <person name="Tsubouchi T."/>
            <person name="Morono Y."/>
            <person name="Uchiyama I."/>
            <person name="Ito T."/>
            <person name="Fujiyama A."/>
            <person name="Inagaki F."/>
            <person name="Takami H."/>
        </authorList>
    </citation>
    <scope>NUCLEOTIDE SEQUENCE</scope>
    <source>
        <strain evidence="1">Expedition CK06-06</strain>
    </source>
</reference>
<name>X1LU10_9ZZZZ</name>
<feature type="non-terminal residue" evidence="1">
    <location>
        <position position="66"/>
    </location>
</feature>
<sequence length="66" mass="7299">MLNEVIQGEANMTFRIKGSLFRGLCLGAISGMSQYYDMLESQLESTSRSARAEITRGIQSLELAPQ</sequence>